<dbReference type="GO" id="GO:0005737">
    <property type="term" value="C:cytoplasm"/>
    <property type="evidence" value="ECO:0007669"/>
    <property type="project" value="UniProtKB-SubCell"/>
</dbReference>
<dbReference type="PIRSF" id="PIRSF006431">
    <property type="entry name" value="Pept_S33"/>
    <property type="match status" value="1"/>
</dbReference>
<dbReference type="EC" id="3.4.11.5" evidence="8 10"/>
<dbReference type="PRINTS" id="PR00793">
    <property type="entry name" value="PROAMNOPTASE"/>
</dbReference>
<keyword evidence="5 8" id="KW-0963">Cytoplasm</keyword>
<dbReference type="Proteomes" id="UP001303373">
    <property type="component" value="Chromosome 13"/>
</dbReference>
<dbReference type="AlphaFoldDB" id="A0AAQ3MB64"/>
<keyword evidence="7 8" id="KW-0378">Hydrolase</keyword>
<feature type="domain" description="AB hydrolase-1" evidence="11">
    <location>
        <begin position="37"/>
        <end position="301"/>
    </location>
</feature>
<evidence type="ECO:0000313" key="13">
    <source>
        <dbReference type="Proteomes" id="UP001303373"/>
    </source>
</evidence>
<name>A0AAQ3MB64_9PEZI</name>
<evidence type="ECO:0000256" key="6">
    <source>
        <dbReference type="ARBA" id="ARBA00022670"/>
    </source>
</evidence>
<dbReference type="NCBIfam" id="TIGR01249">
    <property type="entry name" value="pro_imino_pep_1"/>
    <property type="match status" value="1"/>
</dbReference>
<evidence type="ECO:0000259" key="11">
    <source>
        <dbReference type="Pfam" id="PF00561"/>
    </source>
</evidence>
<feature type="active site" evidence="9">
    <location>
        <position position="269"/>
    </location>
</feature>
<keyword evidence="6 8" id="KW-0645">Protease</keyword>
<dbReference type="GO" id="GO:0006508">
    <property type="term" value="P:proteolysis"/>
    <property type="evidence" value="ECO:0007669"/>
    <property type="project" value="UniProtKB-KW"/>
</dbReference>
<evidence type="ECO:0000256" key="5">
    <source>
        <dbReference type="ARBA" id="ARBA00022490"/>
    </source>
</evidence>
<dbReference type="EMBL" id="CP138592">
    <property type="protein sequence ID" value="WPH04585.1"/>
    <property type="molecule type" value="Genomic_DNA"/>
</dbReference>
<dbReference type="Gene3D" id="3.40.50.1820">
    <property type="entry name" value="alpha/beta hydrolase"/>
    <property type="match status" value="1"/>
</dbReference>
<dbReference type="InterPro" id="IPR002410">
    <property type="entry name" value="Peptidase_S33"/>
</dbReference>
<dbReference type="InterPro" id="IPR029058">
    <property type="entry name" value="AB_hydrolase_fold"/>
</dbReference>
<dbReference type="GO" id="GO:0004177">
    <property type="term" value="F:aminopeptidase activity"/>
    <property type="evidence" value="ECO:0007669"/>
    <property type="project" value="UniProtKB-UniRule"/>
</dbReference>
<dbReference type="InterPro" id="IPR005944">
    <property type="entry name" value="Pro_iminopeptidase"/>
</dbReference>
<evidence type="ECO:0000256" key="10">
    <source>
        <dbReference type="RuleBase" id="RU003421"/>
    </source>
</evidence>
<organism evidence="12 13">
    <name type="scientific">Acrodontium crateriforme</name>
    <dbReference type="NCBI Taxonomy" id="150365"/>
    <lineage>
        <taxon>Eukaryota</taxon>
        <taxon>Fungi</taxon>
        <taxon>Dikarya</taxon>
        <taxon>Ascomycota</taxon>
        <taxon>Pezizomycotina</taxon>
        <taxon>Dothideomycetes</taxon>
        <taxon>Dothideomycetidae</taxon>
        <taxon>Mycosphaerellales</taxon>
        <taxon>Teratosphaeriaceae</taxon>
        <taxon>Acrodontium</taxon>
    </lineage>
</organism>
<sequence length="320" mass="35660">MDDKPGYKHSEPFDSGFLAVDNIHNLYYEQYGKKDGKPVIFLHGGPGGGTTSDSASFFNPEIYHVVLLDQRGAGKSTPNAELTNNTTQLLVQDIETLRQHLHIEKWHLVFGGSWGSTLALAYAQTHPAVVGSLILRGIFLGTQEELDWTYLNGAMSNLFPEEHAAWLTYLPEPDRANPVAAYFKLLTSDDRTTRLAAAQAWNRLESGLSMLVPPPDAFAKHEDEEWGLAHSRLEAWYFVNQCFLTPGQLLDQCGRIAHIPTAIVQGRYDIVCIPKTAYLLHKALPKSDLYWVADAGHSANEPGTRKKLVELCDRYADLVV</sequence>
<dbReference type="PANTHER" id="PTHR43722">
    <property type="entry name" value="PROLINE IMINOPEPTIDASE"/>
    <property type="match status" value="1"/>
</dbReference>
<evidence type="ECO:0000256" key="4">
    <source>
        <dbReference type="ARBA" id="ARBA00022438"/>
    </source>
</evidence>
<keyword evidence="13" id="KW-1185">Reference proteome</keyword>
<reference evidence="12 13" key="1">
    <citation type="submission" date="2023-11" db="EMBL/GenBank/DDBJ databases">
        <title>An acidophilic fungus is an integral part of prey digestion in a carnivorous sundew plant.</title>
        <authorList>
            <person name="Tsai I.J."/>
        </authorList>
    </citation>
    <scope>NUCLEOTIDE SEQUENCE [LARGE SCALE GENOMIC DNA]</scope>
    <source>
        <strain evidence="12">169a</strain>
    </source>
</reference>
<evidence type="ECO:0000256" key="3">
    <source>
        <dbReference type="ARBA" id="ARBA00010088"/>
    </source>
</evidence>
<comment type="catalytic activity">
    <reaction evidence="1 8 10">
        <text>Release of N-terminal proline from a peptide.</text>
        <dbReference type="EC" id="3.4.11.5"/>
    </reaction>
</comment>
<evidence type="ECO:0000256" key="7">
    <source>
        <dbReference type="ARBA" id="ARBA00022801"/>
    </source>
</evidence>
<accession>A0AAQ3MB64</accession>
<dbReference type="SUPFAM" id="SSF53474">
    <property type="entry name" value="alpha/beta-Hydrolases"/>
    <property type="match status" value="1"/>
</dbReference>
<gene>
    <name evidence="12" type="ORF">R9X50_00747700</name>
</gene>
<feature type="active site" description="Nucleophile" evidence="9">
    <location>
        <position position="113"/>
    </location>
</feature>
<evidence type="ECO:0000313" key="12">
    <source>
        <dbReference type="EMBL" id="WPH04585.1"/>
    </source>
</evidence>
<evidence type="ECO:0000256" key="9">
    <source>
        <dbReference type="PIRSR" id="PIRSR006431-1"/>
    </source>
</evidence>
<evidence type="ECO:0000256" key="8">
    <source>
        <dbReference type="PIRNR" id="PIRNR006431"/>
    </source>
</evidence>
<evidence type="ECO:0000256" key="1">
    <source>
        <dbReference type="ARBA" id="ARBA00001585"/>
    </source>
</evidence>
<comment type="similarity">
    <text evidence="3 8 10">Belongs to the peptidase S33 family.</text>
</comment>
<keyword evidence="4 8" id="KW-0031">Aminopeptidase</keyword>
<protein>
    <recommendedName>
        <fullName evidence="8 10">Proline iminopeptidase</fullName>
        <shortName evidence="8">PIP</shortName>
        <ecNumber evidence="8 10">3.4.11.5</ecNumber>
    </recommendedName>
    <alternativeName>
        <fullName evidence="8">Prolyl aminopeptidase</fullName>
    </alternativeName>
</protein>
<dbReference type="PANTHER" id="PTHR43722:SF1">
    <property type="entry name" value="PROLINE IMINOPEPTIDASE"/>
    <property type="match status" value="1"/>
</dbReference>
<evidence type="ECO:0000256" key="2">
    <source>
        <dbReference type="ARBA" id="ARBA00004496"/>
    </source>
</evidence>
<proteinExistence type="inferred from homology"/>
<comment type="subcellular location">
    <subcellularLocation>
        <location evidence="2 8">Cytoplasm</location>
    </subcellularLocation>
</comment>
<dbReference type="InterPro" id="IPR000073">
    <property type="entry name" value="AB_hydrolase_1"/>
</dbReference>
<dbReference type="Pfam" id="PF00561">
    <property type="entry name" value="Abhydrolase_1"/>
    <property type="match status" value="1"/>
</dbReference>
<feature type="active site" description="Proton donor" evidence="9">
    <location>
        <position position="297"/>
    </location>
</feature>